<dbReference type="RefSeq" id="XP_005840895.1">
    <property type="nucleotide sequence ID" value="XM_005840838.1"/>
</dbReference>
<dbReference type="HOGENOM" id="CLU_1177319_0_0_1"/>
<dbReference type="AlphaFoldDB" id="L1K0E1"/>
<gene>
    <name evidence="2" type="ORF">GUITHDRAFT_132357</name>
</gene>
<dbReference type="PaxDb" id="55529-EKX53915"/>
<reference evidence="2 4" key="1">
    <citation type="journal article" date="2012" name="Nature">
        <title>Algal genomes reveal evolutionary mosaicism and the fate of nucleomorphs.</title>
        <authorList>
            <consortium name="DOE Joint Genome Institute"/>
            <person name="Curtis B.A."/>
            <person name="Tanifuji G."/>
            <person name="Burki F."/>
            <person name="Gruber A."/>
            <person name="Irimia M."/>
            <person name="Maruyama S."/>
            <person name="Arias M.C."/>
            <person name="Ball S.G."/>
            <person name="Gile G.H."/>
            <person name="Hirakawa Y."/>
            <person name="Hopkins J.F."/>
            <person name="Kuo A."/>
            <person name="Rensing S.A."/>
            <person name="Schmutz J."/>
            <person name="Symeonidi A."/>
            <person name="Elias M."/>
            <person name="Eveleigh R.J."/>
            <person name="Herman E.K."/>
            <person name="Klute M.J."/>
            <person name="Nakayama T."/>
            <person name="Obornik M."/>
            <person name="Reyes-Prieto A."/>
            <person name="Armbrust E.V."/>
            <person name="Aves S.J."/>
            <person name="Beiko R.G."/>
            <person name="Coutinho P."/>
            <person name="Dacks J.B."/>
            <person name="Durnford D.G."/>
            <person name="Fast N.M."/>
            <person name="Green B.R."/>
            <person name="Grisdale C.J."/>
            <person name="Hempel F."/>
            <person name="Henrissat B."/>
            <person name="Hoppner M.P."/>
            <person name="Ishida K."/>
            <person name="Kim E."/>
            <person name="Koreny L."/>
            <person name="Kroth P.G."/>
            <person name="Liu Y."/>
            <person name="Malik S.B."/>
            <person name="Maier U.G."/>
            <person name="McRose D."/>
            <person name="Mock T."/>
            <person name="Neilson J.A."/>
            <person name="Onodera N.T."/>
            <person name="Poole A.M."/>
            <person name="Pritham E.J."/>
            <person name="Richards T.A."/>
            <person name="Rocap G."/>
            <person name="Roy S.W."/>
            <person name="Sarai C."/>
            <person name="Schaack S."/>
            <person name="Shirato S."/>
            <person name="Slamovits C.H."/>
            <person name="Spencer D.F."/>
            <person name="Suzuki S."/>
            <person name="Worden A.Z."/>
            <person name="Zauner S."/>
            <person name="Barry K."/>
            <person name="Bell C."/>
            <person name="Bharti A.K."/>
            <person name="Crow J.A."/>
            <person name="Grimwood J."/>
            <person name="Kramer R."/>
            <person name="Lindquist E."/>
            <person name="Lucas S."/>
            <person name="Salamov A."/>
            <person name="McFadden G.I."/>
            <person name="Lane C.E."/>
            <person name="Keeling P.J."/>
            <person name="Gray M.W."/>
            <person name="Grigoriev I.V."/>
            <person name="Archibald J.M."/>
        </authorList>
    </citation>
    <scope>NUCLEOTIDE SEQUENCE</scope>
    <source>
        <strain evidence="2 4">CCMP2712</strain>
    </source>
</reference>
<feature type="chain" id="PRO_5008772021" description="CBM20 domain-containing protein" evidence="1">
    <location>
        <begin position="27"/>
        <end position="236"/>
    </location>
</feature>
<organism evidence="2">
    <name type="scientific">Guillardia theta (strain CCMP2712)</name>
    <name type="common">Cryptophyte</name>
    <dbReference type="NCBI Taxonomy" id="905079"/>
    <lineage>
        <taxon>Eukaryota</taxon>
        <taxon>Cryptophyceae</taxon>
        <taxon>Pyrenomonadales</taxon>
        <taxon>Geminigeraceae</taxon>
        <taxon>Guillardia</taxon>
    </lineage>
</organism>
<proteinExistence type="predicted"/>
<dbReference type="EnsemblProtists" id="EKX53915">
    <property type="protein sequence ID" value="EKX53915"/>
    <property type="gene ID" value="GUITHDRAFT_132357"/>
</dbReference>
<evidence type="ECO:0000256" key="1">
    <source>
        <dbReference type="SAM" id="SignalP"/>
    </source>
</evidence>
<reference evidence="4" key="2">
    <citation type="submission" date="2012-11" db="EMBL/GenBank/DDBJ databases">
        <authorList>
            <person name="Kuo A."/>
            <person name="Curtis B.A."/>
            <person name="Tanifuji G."/>
            <person name="Burki F."/>
            <person name="Gruber A."/>
            <person name="Irimia M."/>
            <person name="Maruyama S."/>
            <person name="Arias M.C."/>
            <person name="Ball S.G."/>
            <person name="Gile G.H."/>
            <person name="Hirakawa Y."/>
            <person name="Hopkins J.F."/>
            <person name="Rensing S.A."/>
            <person name="Schmutz J."/>
            <person name="Symeonidi A."/>
            <person name="Elias M."/>
            <person name="Eveleigh R.J."/>
            <person name="Herman E.K."/>
            <person name="Klute M.J."/>
            <person name="Nakayama T."/>
            <person name="Obornik M."/>
            <person name="Reyes-Prieto A."/>
            <person name="Armbrust E.V."/>
            <person name="Aves S.J."/>
            <person name="Beiko R.G."/>
            <person name="Coutinho P."/>
            <person name="Dacks J.B."/>
            <person name="Durnford D.G."/>
            <person name="Fast N.M."/>
            <person name="Green B.R."/>
            <person name="Grisdale C."/>
            <person name="Hempe F."/>
            <person name="Henrissat B."/>
            <person name="Hoppner M.P."/>
            <person name="Ishida K.-I."/>
            <person name="Kim E."/>
            <person name="Koreny L."/>
            <person name="Kroth P.G."/>
            <person name="Liu Y."/>
            <person name="Malik S.-B."/>
            <person name="Maier U.G."/>
            <person name="McRose D."/>
            <person name="Mock T."/>
            <person name="Neilson J.A."/>
            <person name="Onodera N.T."/>
            <person name="Poole A.M."/>
            <person name="Pritham E.J."/>
            <person name="Richards T.A."/>
            <person name="Rocap G."/>
            <person name="Roy S.W."/>
            <person name="Sarai C."/>
            <person name="Schaack S."/>
            <person name="Shirato S."/>
            <person name="Slamovits C.H."/>
            <person name="Spencer D.F."/>
            <person name="Suzuki S."/>
            <person name="Worden A.Z."/>
            <person name="Zauner S."/>
            <person name="Barry K."/>
            <person name="Bell C."/>
            <person name="Bharti A.K."/>
            <person name="Crow J.A."/>
            <person name="Grimwood J."/>
            <person name="Kramer R."/>
            <person name="Lindquist E."/>
            <person name="Lucas S."/>
            <person name="Salamov A."/>
            <person name="McFadden G.I."/>
            <person name="Lane C.E."/>
            <person name="Keeling P.J."/>
            <person name="Gray M.W."/>
            <person name="Grigoriev I.V."/>
            <person name="Archibald J.M."/>
        </authorList>
    </citation>
    <scope>NUCLEOTIDE SEQUENCE</scope>
    <source>
        <strain evidence="4">CCMP2712</strain>
    </source>
</reference>
<dbReference type="KEGG" id="gtt:GUITHDRAFT_132357"/>
<dbReference type="EMBL" id="JH992968">
    <property type="protein sequence ID" value="EKX53915.1"/>
    <property type="molecule type" value="Genomic_DNA"/>
</dbReference>
<keyword evidence="1" id="KW-0732">Signal</keyword>
<evidence type="ECO:0000313" key="4">
    <source>
        <dbReference type="Proteomes" id="UP000011087"/>
    </source>
</evidence>
<evidence type="ECO:0000313" key="3">
    <source>
        <dbReference type="EnsemblProtists" id="EKX53915"/>
    </source>
</evidence>
<feature type="signal peptide" evidence="1">
    <location>
        <begin position="1"/>
        <end position="26"/>
    </location>
</feature>
<evidence type="ECO:0000313" key="2">
    <source>
        <dbReference type="EMBL" id="EKX53915.1"/>
    </source>
</evidence>
<sequence>MRGSRAPLPVASALLVLSSSSFCSHGIPSTPSSLLTHHARAWRAVWLHCMAIQILRGGGKIDLSSDLSDYLEYFPDTPEDSKERWELRRKQFKEYYQKMEENQKSEQAEQFQVADKLRVEFQECSIVLLKVSAPHVLDGIRGGQKLVLSGNLETTGLWHADKLDYKYAVLFQTGESSAVQWEVKCETKVRRITLVNNTVIKDHFVEDRWKLSRIVQTPYTMSAEEWKTWFLYHIAH</sequence>
<keyword evidence="4" id="KW-1185">Reference proteome</keyword>
<dbReference type="GeneID" id="17310867"/>
<evidence type="ECO:0008006" key="5">
    <source>
        <dbReference type="Google" id="ProtNLM"/>
    </source>
</evidence>
<protein>
    <recommendedName>
        <fullName evidence="5">CBM20 domain-containing protein</fullName>
    </recommendedName>
</protein>
<name>L1K0E1_GUITC</name>
<reference evidence="3" key="3">
    <citation type="submission" date="2016-03" db="UniProtKB">
        <authorList>
            <consortium name="EnsemblProtists"/>
        </authorList>
    </citation>
    <scope>IDENTIFICATION</scope>
</reference>
<accession>L1K0E1</accession>
<dbReference type="Proteomes" id="UP000011087">
    <property type="component" value="Unassembled WGS sequence"/>
</dbReference>